<dbReference type="EMBL" id="JACHEF010000009">
    <property type="protein sequence ID" value="MBB6413770.1"/>
    <property type="molecule type" value="Genomic_DNA"/>
</dbReference>
<name>A0A841PT83_9HYPH</name>
<evidence type="ECO:0000313" key="1">
    <source>
        <dbReference type="EMBL" id="MBB6413770.1"/>
    </source>
</evidence>
<proteinExistence type="predicted"/>
<organism evidence="1 2">
    <name type="scientific">Mesorhizobium sangaii</name>
    <dbReference type="NCBI Taxonomy" id="505389"/>
    <lineage>
        <taxon>Bacteria</taxon>
        <taxon>Pseudomonadati</taxon>
        <taxon>Pseudomonadota</taxon>
        <taxon>Alphaproteobacteria</taxon>
        <taxon>Hyphomicrobiales</taxon>
        <taxon>Phyllobacteriaceae</taxon>
        <taxon>Mesorhizobium</taxon>
    </lineage>
</organism>
<protein>
    <submittedName>
        <fullName evidence="1">Uncharacterized protein</fullName>
    </submittedName>
</protein>
<reference evidence="1 2" key="1">
    <citation type="submission" date="2020-08" db="EMBL/GenBank/DDBJ databases">
        <title>Genomic Encyclopedia of Type Strains, Phase IV (KMG-IV): sequencing the most valuable type-strain genomes for metagenomic binning, comparative biology and taxonomic classification.</title>
        <authorList>
            <person name="Goeker M."/>
        </authorList>
    </citation>
    <scope>NUCLEOTIDE SEQUENCE [LARGE SCALE GENOMIC DNA]</scope>
    <source>
        <strain evidence="1 2">DSM 100039</strain>
    </source>
</reference>
<evidence type="ECO:0000313" key="2">
    <source>
        <dbReference type="Proteomes" id="UP000556329"/>
    </source>
</evidence>
<sequence length="95" mass="10962">MEDVPIDAVIPARGRSSVIDDDGRVNRISYELCVLTQLRDRIRSKEIWVVGADRYRNPDDDLPKDFEIRRDAYYTGLNLPDARAFTASIRQALEH</sequence>
<comment type="caution">
    <text evidence="1">The sequence shown here is derived from an EMBL/GenBank/DDBJ whole genome shotgun (WGS) entry which is preliminary data.</text>
</comment>
<gene>
    <name evidence="1" type="ORF">HNQ71_006479</name>
</gene>
<dbReference type="Proteomes" id="UP000556329">
    <property type="component" value="Unassembled WGS sequence"/>
</dbReference>
<accession>A0A841PT83</accession>
<dbReference type="AlphaFoldDB" id="A0A841PT83"/>
<keyword evidence="2" id="KW-1185">Reference proteome</keyword>